<organism evidence="2 3">
    <name type="scientific">Flavobacterium luminosum</name>
    <dbReference type="NCBI Taxonomy" id="2949086"/>
    <lineage>
        <taxon>Bacteria</taxon>
        <taxon>Pseudomonadati</taxon>
        <taxon>Bacteroidota</taxon>
        <taxon>Flavobacteriia</taxon>
        <taxon>Flavobacteriales</taxon>
        <taxon>Flavobacteriaceae</taxon>
        <taxon>Flavobacterium</taxon>
    </lineage>
</organism>
<name>A0ABT0TRH8_9FLAO</name>
<dbReference type="Gene3D" id="3.40.50.1820">
    <property type="entry name" value="alpha/beta hydrolase"/>
    <property type="match status" value="1"/>
</dbReference>
<comment type="caution">
    <text evidence="2">The sequence shown here is derived from an EMBL/GenBank/DDBJ whole genome shotgun (WGS) entry which is preliminary data.</text>
</comment>
<dbReference type="EMBL" id="JAMLJM010000014">
    <property type="protein sequence ID" value="MCL9810094.1"/>
    <property type="molecule type" value="Genomic_DNA"/>
</dbReference>
<keyword evidence="3" id="KW-1185">Reference proteome</keyword>
<dbReference type="Proteomes" id="UP001317191">
    <property type="component" value="Unassembled WGS sequence"/>
</dbReference>
<feature type="signal peptide" evidence="1">
    <location>
        <begin position="1"/>
        <end position="20"/>
    </location>
</feature>
<keyword evidence="2" id="KW-0378">Hydrolase</keyword>
<sequence length="258" mass="29975">MKIYLRILVVLILTSCTSNVKLSNSKLATKNYEIKFDSINLFDKSRNRNIPVALYLPKTNEKIENQKVVILSHCYNQNKLGTNKYYSFLTENLASKGYFVISIQNELPTDELLPTSGDLKILRKPIWERGCENIMFTINEFKKTKPELDYKHLILIGHSNGGDITMLFAQKYPNLVNKIISLDNRRVEFPRTSQPKIYSLRSSDQIADEGVLPTIEEQEKFKIKIVKLKNTIHNDMMDNATKKQKAEMNKYIMEFLNE</sequence>
<reference evidence="2 3" key="1">
    <citation type="submission" date="2022-05" db="EMBL/GenBank/DDBJ databases">
        <title>Flavobacterium sp., isolated from activated sludge.</title>
        <authorList>
            <person name="Ran Q."/>
        </authorList>
    </citation>
    <scope>NUCLEOTIDE SEQUENCE [LARGE SCALE GENOMIC DNA]</scope>
    <source>
        <strain evidence="2 3">HXWNR70</strain>
    </source>
</reference>
<dbReference type="GO" id="GO:0016787">
    <property type="term" value="F:hydrolase activity"/>
    <property type="evidence" value="ECO:0007669"/>
    <property type="project" value="UniProtKB-KW"/>
</dbReference>
<proteinExistence type="predicted"/>
<dbReference type="InterPro" id="IPR029058">
    <property type="entry name" value="AB_hydrolase_fold"/>
</dbReference>
<keyword evidence="1" id="KW-0732">Signal</keyword>
<evidence type="ECO:0000256" key="1">
    <source>
        <dbReference type="SAM" id="SignalP"/>
    </source>
</evidence>
<accession>A0ABT0TRH8</accession>
<dbReference type="RefSeq" id="WP_250593483.1">
    <property type="nucleotide sequence ID" value="NZ_JAMLJM010000014.1"/>
</dbReference>
<evidence type="ECO:0000313" key="3">
    <source>
        <dbReference type="Proteomes" id="UP001317191"/>
    </source>
</evidence>
<feature type="chain" id="PRO_5045169738" evidence="1">
    <location>
        <begin position="21"/>
        <end position="258"/>
    </location>
</feature>
<evidence type="ECO:0000313" key="2">
    <source>
        <dbReference type="EMBL" id="MCL9810094.1"/>
    </source>
</evidence>
<protein>
    <submittedName>
        <fullName evidence="2">Alpha/beta hydrolase</fullName>
    </submittedName>
</protein>
<gene>
    <name evidence="2" type="ORF">NAT50_12080</name>
</gene>
<dbReference type="SUPFAM" id="SSF53474">
    <property type="entry name" value="alpha/beta-Hydrolases"/>
    <property type="match status" value="1"/>
</dbReference>